<evidence type="ECO:0000313" key="2">
    <source>
        <dbReference type="EMBL" id="WBW70691.1"/>
    </source>
</evidence>
<dbReference type="AlphaFoldDB" id="A0AAE9W5Q5"/>
<dbReference type="Proteomes" id="UP001212411">
    <property type="component" value="Chromosome 1"/>
</dbReference>
<dbReference type="EMBL" id="CP115611">
    <property type="protein sequence ID" value="WBW70691.1"/>
    <property type="molecule type" value="Genomic_DNA"/>
</dbReference>
<evidence type="ECO:0000313" key="3">
    <source>
        <dbReference type="Proteomes" id="UP001212411"/>
    </source>
</evidence>
<feature type="compositionally biased region" description="Basic and acidic residues" evidence="1">
    <location>
        <begin position="465"/>
        <end position="476"/>
    </location>
</feature>
<dbReference type="RefSeq" id="XP_056034934.1">
    <property type="nucleotide sequence ID" value="XM_056181145.1"/>
</dbReference>
<reference evidence="2 3" key="1">
    <citation type="journal article" date="2023" name="G3 (Bethesda)">
        <title>A high-quality reference genome for the fission yeast Schizosaccharomyces osmophilus.</title>
        <authorList>
            <person name="Jia G.S."/>
            <person name="Zhang W.C."/>
            <person name="Liang Y."/>
            <person name="Liu X.H."/>
            <person name="Rhind N."/>
            <person name="Pidoux A."/>
            <person name="Brysch-Herzberg M."/>
            <person name="Du L.L."/>
        </authorList>
    </citation>
    <scope>NUCLEOTIDE SEQUENCE [LARGE SCALE GENOMIC DNA]</scope>
    <source>
        <strain evidence="2 3">CBS 15793</strain>
    </source>
</reference>
<evidence type="ECO:0000256" key="1">
    <source>
        <dbReference type="SAM" id="MobiDB-lite"/>
    </source>
</evidence>
<keyword evidence="3" id="KW-1185">Reference proteome</keyword>
<dbReference type="GeneID" id="80875834"/>
<dbReference type="KEGG" id="som:SOMG_02353"/>
<name>A0AAE9W5Q5_9SCHI</name>
<gene>
    <name evidence="2" type="ORF">SOMG_02353</name>
</gene>
<sequence length="545" mass="63123">MVLVEQLCIHRCQPNGSVQMLWMYHPPVLGSQRNEHTNSVEVNKDKELEPLKNQIALFHGMYGFSSDTRDILDEQNNETSLEHSNGNKSYVYNLFEQFKCISAETTLARKLLIKKPSSDWVPSSRRRNGKFDMIPEEPPSIFLAVTKPCPSAATLILAVTALWSQYQLFYGDEWVSQMNSSDVYEAFDRWWTAKLSPLECGGSILRAMDVIAVGRPLESEQVALLNELYLEKKDFVGSLLLYIPSAFQPHIVYEQGRRLQLKVRNTFIMYCMNECQNLLEGEEYSHFFGFLSSSDLHSAGSENHDEDTHWELSVNCVFRKRQKRILIIRWSRANRNYCEQKNNEDFMVKNATVDDDNELQKRLWEQIYETQTKHDHDHDQHGGGFKIKDKKGNLTDDFWYIIIHSSTGLAHVHTDFPIQDAQHIWVHIDDILGNQNPNASRMTHSNRGYWIALRHQTLRRPVKALETDRIGQTDDKSENEDSSLQVSAESLINQTAAGDTWQGEKLTYLLISKAKRWSSLNETTGKVLRFIDEFSSYILRDMETR</sequence>
<protein>
    <submittedName>
        <fullName evidence="2">Schizosaccharomyces specific protein</fullName>
    </submittedName>
</protein>
<proteinExistence type="predicted"/>
<organism evidence="2 3">
    <name type="scientific">Schizosaccharomyces osmophilus</name>
    <dbReference type="NCBI Taxonomy" id="2545709"/>
    <lineage>
        <taxon>Eukaryota</taxon>
        <taxon>Fungi</taxon>
        <taxon>Dikarya</taxon>
        <taxon>Ascomycota</taxon>
        <taxon>Taphrinomycotina</taxon>
        <taxon>Schizosaccharomycetes</taxon>
        <taxon>Schizosaccharomycetales</taxon>
        <taxon>Schizosaccharomycetaceae</taxon>
        <taxon>Schizosaccharomyces</taxon>
    </lineage>
</organism>
<accession>A0AAE9W5Q5</accession>
<feature type="region of interest" description="Disordered" evidence="1">
    <location>
        <begin position="465"/>
        <end position="485"/>
    </location>
</feature>